<keyword evidence="4" id="KW-0997">Cell inner membrane</keyword>
<keyword evidence="12" id="KW-1185">Reference proteome</keyword>
<dbReference type="Proteomes" id="UP000219336">
    <property type="component" value="Unassembled WGS sequence"/>
</dbReference>
<dbReference type="AlphaFoldDB" id="A0A240EPY7"/>
<dbReference type="PRINTS" id="PR01650">
    <property type="entry name" value="SECETRNLCASE"/>
</dbReference>
<evidence type="ECO:0000256" key="2">
    <source>
        <dbReference type="ARBA" id="ARBA00022448"/>
    </source>
</evidence>
<feature type="transmembrane region" description="Helical" evidence="10">
    <location>
        <begin position="95"/>
        <end position="122"/>
    </location>
</feature>
<evidence type="ECO:0000256" key="7">
    <source>
        <dbReference type="ARBA" id="ARBA00022989"/>
    </source>
</evidence>
<organism evidence="11 12">
    <name type="scientific">Vibrio thalassae</name>
    <dbReference type="NCBI Taxonomy" id="1243014"/>
    <lineage>
        <taxon>Bacteria</taxon>
        <taxon>Pseudomonadati</taxon>
        <taxon>Pseudomonadota</taxon>
        <taxon>Gammaproteobacteria</taxon>
        <taxon>Vibrionales</taxon>
        <taxon>Vibrionaceae</taxon>
        <taxon>Vibrio</taxon>
    </lineage>
</organism>
<dbReference type="GO" id="GO:0005886">
    <property type="term" value="C:plasma membrane"/>
    <property type="evidence" value="ECO:0007669"/>
    <property type="project" value="UniProtKB-UniRule"/>
</dbReference>
<dbReference type="Gene3D" id="1.20.5.1030">
    <property type="entry name" value="Preprotein translocase secy subunit"/>
    <property type="match status" value="1"/>
</dbReference>
<dbReference type="PANTHER" id="PTHR33910">
    <property type="entry name" value="PROTEIN TRANSLOCASE SUBUNIT SECE"/>
    <property type="match status" value="1"/>
</dbReference>
<evidence type="ECO:0000256" key="4">
    <source>
        <dbReference type="ARBA" id="ARBA00022519"/>
    </source>
</evidence>
<evidence type="ECO:0000256" key="3">
    <source>
        <dbReference type="ARBA" id="ARBA00022475"/>
    </source>
</evidence>
<dbReference type="InterPro" id="IPR038379">
    <property type="entry name" value="SecE_sf"/>
</dbReference>
<dbReference type="GO" id="GO:0006605">
    <property type="term" value="P:protein targeting"/>
    <property type="evidence" value="ECO:0007669"/>
    <property type="project" value="UniProtKB-UniRule"/>
</dbReference>
<dbReference type="Pfam" id="PF00584">
    <property type="entry name" value="SecE"/>
    <property type="match status" value="1"/>
</dbReference>
<comment type="caution">
    <text evidence="10">Lacks conserved residue(s) required for the propagation of feature annotation.</text>
</comment>
<evidence type="ECO:0000256" key="8">
    <source>
        <dbReference type="ARBA" id="ARBA00023010"/>
    </source>
</evidence>
<comment type="subunit">
    <text evidence="10">Component of the Sec protein translocase complex. Heterotrimer consisting of SecY, SecE and SecG subunits. The heterotrimers can form oligomers, although 1 heterotrimer is thought to be able to translocate proteins. Interacts with the ribosome. Interacts with SecDF, and other proteins may be involved. Interacts with SecA.</text>
</comment>
<evidence type="ECO:0000256" key="9">
    <source>
        <dbReference type="ARBA" id="ARBA00023136"/>
    </source>
</evidence>
<comment type="subcellular location">
    <subcellularLocation>
        <location evidence="1">Membrane</location>
    </subcellularLocation>
</comment>
<dbReference type="HAMAP" id="MF_00422">
    <property type="entry name" value="SecE"/>
    <property type="match status" value="1"/>
</dbReference>
<keyword evidence="9 10" id="KW-0472">Membrane</keyword>
<keyword evidence="6 10" id="KW-0653">Protein transport</keyword>
<evidence type="ECO:0000256" key="6">
    <source>
        <dbReference type="ARBA" id="ARBA00022927"/>
    </source>
</evidence>
<keyword evidence="5 10" id="KW-0812">Transmembrane</keyword>
<keyword evidence="8 10" id="KW-0811">Translocation</keyword>
<dbReference type="OrthoDB" id="9806365at2"/>
<evidence type="ECO:0000313" key="11">
    <source>
        <dbReference type="EMBL" id="SNX50189.1"/>
    </source>
</evidence>
<gene>
    <name evidence="10 11" type="primary">secE</name>
    <name evidence="11" type="ORF">VTH8203_03842</name>
</gene>
<dbReference type="GO" id="GO:0008320">
    <property type="term" value="F:protein transmembrane transporter activity"/>
    <property type="evidence" value="ECO:0007669"/>
    <property type="project" value="UniProtKB-UniRule"/>
</dbReference>
<keyword evidence="2 10" id="KW-0813">Transport</keyword>
<dbReference type="EMBL" id="OANU01000103">
    <property type="protein sequence ID" value="SNX50189.1"/>
    <property type="molecule type" value="Genomic_DNA"/>
</dbReference>
<feature type="transmembrane region" description="Helical" evidence="10">
    <location>
        <begin position="42"/>
        <end position="63"/>
    </location>
</feature>
<dbReference type="GO" id="GO:0009306">
    <property type="term" value="P:protein secretion"/>
    <property type="evidence" value="ECO:0007669"/>
    <property type="project" value="UniProtKB-UniRule"/>
</dbReference>
<feature type="transmembrane region" description="Helical" evidence="10">
    <location>
        <begin position="16"/>
        <end position="36"/>
    </location>
</feature>
<protein>
    <recommendedName>
        <fullName evidence="10">Protein translocase subunit SecE</fullName>
    </recommendedName>
</protein>
<dbReference type="GO" id="GO:0065002">
    <property type="term" value="P:intracellular protein transmembrane transport"/>
    <property type="evidence" value="ECO:0007669"/>
    <property type="project" value="UniProtKB-UniRule"/>
</dbReference>
<evidence type="ECO:0000256" key="5">
    <source>
        <dbReference type="ARBA" id="ARBA00022692"/>
    </source>
</evidence>
<dbReference type="FunFam" id="1.20.5.1030:FF:000001">
    <property type="entry name" value="Preprotein translocase subunit SecE"/>
    <property type="match status" value="1"/>
</dbReference>
<dbReference type="PANTHER" id="PTHR33910:SF1">
    <property type="entry name" value="PROTEIN TRANSLOCASE SUBUNIT SECE"/>
    <property type="match status" value="1"/>
</dbReference>
<accession>A0A240EPY7</accession>
<keyword evidence="7 10" id="KW-1133">Transmembrane helix</keyword>
<evidence type="ECO:0000256" key="1">
    <source>
        <dbReference type="ARBA" id="ARBA00004370"/>
    </source>
</evidence>
<comment type="similarity">
    <text evidence="10">Belongs to the SecE/SEC61-gamma family.</text>
</comment>
<dbReference type="NCBIfam" id="NF004372">
    <property type="entry name" value="PRK05740.1-2"/>
    <property type="match status" value="1"/>
</dbReference>
<dbReference type="PROSITE" id="PS01067">
    <property type="entry name" value="SECE_SEC61G"/>
    <property type="match status" value="1"/>
</dbReference>
<dbReference type="InterPro" id="IPR001901">
    <property type="entry name" value="Translocase_SecE/Sec61-g"/>
</dbReference>
<keyword evidence="3 10" id="KW-1003">Cell membrane</keyword>
<comment type="function">
    <text evidence="10">Essential subunit of the Sec protein translocation channel SecYEG. Clamps together the 2 halves of SecY. May contact the channel plug during translocation.</text>
</comment>
<name>A0A240EPY7_9VIBR</name>
<sequence length="125" mass="13158">MKANAETPDSSNAADIMKWIVAFALLAAAVVGNYLYGELSVVLRAAGVVVLIAAALGVAATTTKGKAAITFAREARVEVRKVVWPTRQETMQTTLIVLAVSIVMALALWGIDGIMVRLVAFITGL</sequence>
<dbReference type="NCBIfam" id="TIGR00964">
    <property type="entry name" value="secE_bact"/>
    <property type="match status" value="1"/>
</dbReference>
<dbReference type="InterPro" id="IPR005807">
    <property type="entry name" value="SecE_bac"/>
</dbReference>
<evidence type="ECO:0000256" key="10">
    <source>
        <dbReference type="HAMAP-Rule" id="MF_00422"/>
    </source>
</evidence>
<evidence type="ECO:0000313" key="12">
    <source>
        <dbReference type="Proteomes" id="UP000219336"/>
    </source>
</evidence>
<dbReference type="RefSeq" id="WP_096995138.1">
    <property type="nucleotide sequence ID" value="NZ_JBHSII010000001.1"/>
</dbReference>
<dbReference type="GO" id="GO:0043952">
    <property type="term" value="P:protein transport by the Sec complex"/>
    <property type="evidence" value="ECO:0007669"/>
    <property type="project" value="UniProtKB-UniRule"/>
</dbReference>
<reference evidence="12" key="1">
    <citation type="submission" date="2016-06" db="EMBL/GenBank/DDBJ databases">
        <authorList>
            <person name="Rodrigo-Torres L."/>
            <person name="Arahal R.D."/>
            <person name="Lucena T."/>
        </authorList>
    </citation>
    <scope>NUCLEOTIDE SEQUENCE [LARGE SCALE GENOMIC DNA]</scope>
    <source>
        <strain evidence="12">CECT8203</strain>
    </source>
</reference>
<proteinExistence type="inferred from homology"/>